<sequence length="104" mass="11944">MLVAANFLHSCPLLVQKQSFGAVLFMLLFLKCPYSVGKVNAYINSLKDLFSETLIWTLSIITETRRTLKHKDSEEIKIVENDKLENYHLSDLDIRNLKKSLCSP</sequence>
<dbReference type="GeneID" id="93164826"/>
<proteinExistence type="predicted"/>
<reference evidence="1 2" key="1">
    <citation type="submission" date="2011-04" db="EMBL/GenBank/DDBJ databases">
        <title>The Genome Sequence of Clostridium citroniae WAL-19142.</title>
        <authorList>
            <consortium name="The Broad Institute Genome Sequencing Platform"/>
            <person name="Earl A."/>
            <person name="Ward D."/>
            <person name="Feldgarden M."/>
            <person name="Gevers D."/>
            <person name="Warren Y.A."/>
            <person name="Tyrrell K.L."/>
            <person name="Citron D.M."/>
            <person name="Goldstein E.J."/>
            <person name="Daigneault M."/>
            <person name="Allen-Vercoe E."/>
            <person name="Young S.K."/>
            <person name="Zeng Q."/>
            <person name="Gargeya S."/>
            <person name="Fitzgerald M."/>
            <person name="Haas B."/>
            <person name="Abouelleil A."/>
            <person name="Alvarado L."/>
            <person name="Arachchi H.M."/>
            <person name="Berlin A."/>
            <person name="Brown A."/>
            <person name="Chapman S.B."/>
            <person name="Chen Z."/>
            <person name="Dunbar C."/>
            <person name="Freedman E."/>
            <person name="Gearin G."/>
            <person name="Gellesch M."/>
            <person name="Goldberg J."/>
            <person name="Griggs A."/>
            <person name="Gujja S."/>
            <person name="Heilman E.R."/>
            <person name="Heiman D."/>
            <person name="Howarth C."/>
            <person name="Larson L."/>
            <person name="Lui A."/>
            <person name="MacDonald P.J."/>
            <person name="Mehta T."/>
            <person name="Montmayeur A."/>
            <person name="Murphy C."/>
            <person name="Neiman D."/>
            <person name="Pearson M."/>
            <person name="Priest M."/>
            <person name="Roberts A."/>
            <person name="Saif S."/>
            <person name="Shea T."/>
            <person name="Shenoy N."/>
            <person name="Sisk P."/>
            <person name="Stolte C."/>
            <person name="Sykes S."/>
            <person name="White J."/>
            <person name="Yandava C."/>
            <person name="Wortman J."/>
            <person name="Nusbaum C."/>
            <person name="Birren B."/>
        </authorList>
    </citation>
    <scope>NUCLEOTIDE SEQUENCE [LARGE SCALE GENOMIC DNA]</scope>
    <source>
        <strain evidence="1 2">WAL-19142</strain>
    </source>
</reference>
<protein>
    <submittedName>
        <fullName evidence="1">Uncharacterized protein</fullName>
    </submittedName>
</protein>
<name>A0A0J9BPG9_9FIRM</name>
<dbReference type="EMBL" id="ADLK01000042">
    <property type="protein sequence ID" value="KMW14051.1"/>
    <property type="molecule type" value="Genomic_DNA"/>
</dbReference>
<dbReference type="Proteomes" id="UP000037392">
    <property type="component" value="Unassembled WGS sequence"/>
</dbReference>
<organism evidence="1 2">
    <name type="scientific">[Clostridium] citroniae WAL-19142</name>
    <dbReference type="NCBI Taxonomy" id="742734"/>
    <lineage>
        <taxon>Bacteria</taxon>
        <taxon>Bacillati</taxon>
        <taxon>Bacillota</taxon>
        <taxon>Clostridia</taxon>
        <taxon>Lachnospirales</taxon>
        <taxon>Lachnospiraceae</taxon>
        <taxon>Enterocloster</taxon>
    </lineage>
</organism>
<evidence type="ECO:0000313" key="1">
    <source>
        <dbReference type="EMBL" id="KMW14051.1"/>
    </source>
</evidence>
<dbReference type="RefSeq" id="WP_007869085.1">
    <property type="nucleotide sequence ID" value="NZ_KQ235884.1"/>
</dbReference>
<dbReference type="AlphaFoldDB" id="A0A0J9BPG9"/>
<dbReference type="PATRIC" id="fig|742734.4.peg.5339"/>
<evidence type="ECO:0000313" key="2">
    <source>
        <dbReference type="Proteomes" id="UP000037392"/>
    </source>
</evidence>
<comment type="caution">
    <text evidence="1">The sequence shown here is derived from an EMBL/GenBank/DDBJ whole genome shotgun (WGS) entry which is preliminary data.</text>
</comment>
<gene>
    <name evidence="1" type="ORF">HMPREF9470_04990</name>
</gene>
<accession>A0A0J9BPG9</accession>